<dbReference type="GO" id="GO:0005829">
    <property type="term" value="C:cytosol"/>
    <property type="evidence" value="ECO:0007669"/>
    <property type="project" value="TreeGrafter"/>
</dbReference>
<dbReference type="InterPro" id="IPR017508">
    <property type="entry name" value="HipA_N1"/>
</dbReference>
<dbReference type="STRING" id="1385520.N802_16465"/>
<protein>
    <recommendedName>
        <fullName evidence="8">Phosphatidylinositol kinase</fullName>
    </recommendedName>
</protein>
<evidence type="ECO:0000256" key="2">
    <source>
        <dbReference type="ARBA" id="ARBA00022679"/>
    </source>
</evidence>
<evidence type="ECO:0000313" key="7">
    <source>
        <dbReference type="Proteomes" id="UP000030002"/>
    </source>
</evidence>
<dbReference type="InterPro" id="IPR012893">
    <property type="entry name" value="HipA-like_C"/>
</dbReference>
<dbReference type="PANTHER" id="PTHR37419">
    <property type="entry name" value="SERINE/THREONINE-PROTEIN KINASE TOXIN HIPA"/>
    <property type="match status" value="1"/>
</dbReference>
<dbReference type="NCBIfam" id="TIGR03071">
    <property type="entry name" value="couple_hipA"/>
    <property type="match status" value="1"/>
</dbReference>
<organism evidence="6 7">
    <name type="scientific">Knoellia sinensis KCTC 19936</name>
    <dbReference type="NCBI Taxonomy" id="1385520"/>
    <lineage>
        <taxon>Bacteria</taxon>
        <taxon>Bacillati</taxon>
        <taxon>Actinomycetota</taxon>
        <taxon>Actinomycetes</taxon>
        <taxon>Micrococcales</taxon>
        <taxon>Intrasporangiaceae</taxon>
        <taxon>Knoellia</taxon>
    </lineage>
</organism>
<keyword evidence="2" id="KW-0808">Transferase</keyword>
<comment type="similarity">
    <text evidence="1">Belongs to the HipA Ser/Thr kinase family.</text>
</comment>
<sequence length="406" mass="43709">MTQQSVRALDRRDVADVYKAGRLAATLTRGADGVRFAYLPDHLERGLPPVATTLPLTDEPLMSPPGAVPPYFAGLLPEGRRLTGLRRALKASADDELTLLLAVGADPVGDVQVVPQGHVPAPAEPLIQVAKSFDEITFSEVLEQAGVIDPVALAGVQDKASARMISVPVARAGERYILKVDPPEFPRVVVNEAFFVRVAKVARLPVVDARVVHDSTGRPGLLVRRFDRVLVDGEPRALAVEDAAQAMNLYPADKYAVGAEAAVTALSTLCAARPVAVRDLFRQLTFAWFTGNGDVHAKNLSVLATPTGEWRVSPAYDLPSTLPYRDHTMALPMAGRREGFSRRSLLEFADRIGLPSASAERVIDEVLTATADVAASLTADPLGFPPHQIRSWVRALSHRREAALPS</sequence>
<keyword evidence="3" id="KW-0418">Kinase</keyword>
<dbReference type="Proteomes" id="UP000030002">
    <property type="component" value="Unassembled WGS sequence"/>
</dbReference>
<keyword evidence="7" id="KW-1185">Reference proteome</keyword>
<accession>A0A0A0J720</accession>
<evidence type="ECO:0008006" key="8">
    <source>
        <dbReference type="Google" id="ProtNLM"/>
    </source>
</evidence>
<feature type="domain" description="HipA N-terminal subdomain 1" evidence="5">
    <location>
        <begin position="16"/>
        <end position="113"/>
    </location>
</feature>
<dbReference type="PANTHER" id="PTHR37419:SF1">
    <property type="entry name" value="SERINE_THREONINE-PROTEIN KINASE TOXIN HIPA"/>
    <property type="match status" value="1"/>
</dbReference>
<dbReference type="AlphaFoldDB" id="A0A0A0J720"/>
<feature type="domain" description="HipA-like C-terminal" evidence="4">
    <location>
        <begin position="152"/>
        <end position="371"/>
    </location>
</feature>
<name>A0A0A0J720_9MICO</name>
<evidence type="ECO:0000259" key="4">
    <source>
        <dbReference type="Pfam" id="PF07804"/>
    </source>
</evidence>
<dbReference type="InterPro" id="IPR052028">
    <property type="entry name" value="HipA_Ser/Thr_kinase"/>
</dbReference>
<dbReference type="eggNOG" id="COG3550">
    <property type="taxonomic scope" value="Bacteria"/>
</dbReference>
<proteinExistence type="inferred from homology"/>
<gene>
    <name evidence="6" type="ORF">N802_16465</name>
</gene>
<dbReference type="EMBL" id="AVPJ01000005">
    <property type="protein sequence ID" value="KGN32968.1"/>
    <property type="molecule type" value="Genomic_DNA"/>
</dbReference>
<dbReference type="GO" id="GO:0004674">
    <property type="term" value="F:protein serine/threonine kinase activity"/>
    <property type="evidence" value="ECO:0007669"/>
    <property type="project" value="TreeGrafter"/>
</dbReference>
<dbReference type="Pfam" id="PF07804">
    <property type="entry name" value="HipA_C"/>
    <property type="match status" value="1"/>
</dbReference>
<dbReference type="OrthoDB" id="3182374at2"/>
<dbReference type="Pfam" id="PF13657">
    <property type="entry name" value="Couple_hipA"/>
    <property type="match status" value="1"/>
</dbReference>
<reference evidence="6 7" key="1">
    <citation type="submission" date="2013-08" db="EMBL/GenBank/DDBJ databases">
        <title>The genome sequence of Knoellia sinensis.</title>
        <authorList>
            <person name="Zhu W."/>
            <person name="Wang G."/>
        </authorList>
    </citation>
    <scope>NUCLEOTIDE SEQUENCE [LARGE SCALE GENOMIC DNA]</scope>
    <source>
        <strain evidence="6 7">KCTC 19936</strain>
    </source>
</reference>
<evidence type="ECO:0000313" key="6">
    <source>
        <dbReference type="EMBL" id="KGN32968.1"/>
    </source>
</evidence>
<evidence type="ECO:0000256" key="1">
    <source>
        <dbReference type="ARBA" id="ARBA00010164"/>
    </source>
</evidence>
<dbReference type="RefSeq" id="WP_156971339.1">
    <property type="nucleotide sequence ID" value="NZ_AVPJ01000005.1"/>
</dbReference>
<comment type="caution">
    <text evidence="6">The sequence shown here is derived from an EMBL/GenBank/DDBJ whole genome shotgun (WGS) entry which is preliminary data.</text>
</comment>
<evidence type="ECO:0000259" key="5">
    <source>
        <dbReference type="Pfam" id="PF13657"/>
    </source>
</evidence>
<evidence type="ECO:0000256" key="3">
    <source>
        <dbReference type="ARBA" id="ARBA00022777"/>
    </source>
</evidence>